<sequence length="218" mass="25447">MKRFAFPLISFLLISCFADAQYKSYKISVKGDTINAIDHNGLKQGKWVIHVDPLRGEPGYEEEGIFENDKREGTWRKYTLEGDFIAFENYKHGDKDGKWQFFTRFGDLLREENWRAYNPDQPYDTIPVYGTGNNEIISYKVVKAEPYSVKDGTWNYYENGRIVKSEEYDRGHLLQPAKTEPVATEEPMKKIVPKEVQEYREKNSKKKTIKVIDGSTSY</sequence>
<accession>A0A3M9NAP6</accession>
<proteinExistence type="predicted"/>
<feature type="chain" id="PRO_5018204381" evidence="1">
    <location>
        <begin position="21"/>
        <end position="218"/>
    </location>
</feature>
<dbReference type="AlphaFoldDB" id="A0A3M9NAP6"/>
<gene>
    <name evidence="2" type="ORF">EFY79_17155</name>
</gene>
<evidence type="ECO:0000313" key="3">
    <source>
        <dbReference type="Proteomes" id="UP000267223"/>
    </source>
</evidence>
<reference evidence="2 3" key="1">
    <citation type="submission" date="2018-11" db="EMBL/GenBank/DDBJ databases">
        <title>Draft genome sequence of Ferruginibacter sp. BO-59.</title>
        <authorList>
            <person name="Im W.T."/>
        </authorList>
    </citation>
    <scope>NUCLEOTIDE SEQUENCE [LARGE SCALE GENOMIC DNA]</scope>
    <source>
        <strain evidence="2 3">BO-59</strain>
    </source>
</reference>
<dbReference type="PROSITE" id="PS01070">
    <property type="entry name" value="NUCLEASE_NON_SPEC"/>
    <property type="match status" value="1"/>
</dbReference>
<dbReference type="OrthoDB" id="649587at2"/>
<dbReference type="GO" id="GO:0003676">
    <property type="term" value="F:nucleic acid binding"/>
    <property type="evidence" value="ECO:0007669"/>
    <property type="project" value="InterPro"/>
</dbReference>
<organism evidence="2 3">
    <name type="scientific">Hanamia caeni</name>
    <dbReference type="NCBI Taxonomy" id="2294116"/>
    <lineage>
        <taxon>Bacteria</taxon>
        <taxon>Pseudomonadati</taxon>
        <taxon>Bacteroidota</taxon>
        <taxon>Chitinophagia</taxon>
        <taxon>Chitinophagales</taxon>
        <taxon>Chitinophagaceae</taxon>
        <taxon>Hanamia</taxon>
    </lineage>
</organism>
<dbReference type="Proteomes" id="UP000267223">
    <property type="component" value="Unassembled WGS sequence"/>
</dbReference>
<evidence type="ECO:0000256" key="1">
    <source>
        <dbReference type="SAM" id="SignalP"/>
    </source>
</evidence>
<dbReference type="SUPFAM" id="SSF82185">
    <property type="entry name" value="Histone H3 K4-specific methyltransferase SET7/9 N-terminal domain"/>
    <property type="match status" value="1"/>
</dbReference>
<comment type="caution">
    <text evidence="2">The sequence shown here is derived from an EMBL/GenBank/DDBJ whole genome shotgun (WGS) entry which is preliminary data.</text>
</comment>
<dbReference type="GO" id="GO:0046872">
    <property type="term" value="F:metal ion binding"/>
    <property type="evidence" value="ECO:0007669"/>
    <property type="project" value="InterPro"/>
</dbReference>
<dbReference type="PROSITE" id="PS51257">
    <property type="entry name" value="PROKAR_LIPOPROTEIN"/>
    <property type="match status" value="1"/>
</dbReference>
<dbReference type="RefSeq" id="WP_123121978.1">
    <property type="nucleotide sequence ID" value="NZ_RJJR01000015.1"/>
</dbReference>
<dbReference type="GO" id="GO:0016787">
    <property type="term" value="F:hydrolase activity"/>
    <property type="evidence" value="ECO:0007669"/>
    <property type="project" value="InterPro"/>
</dbReference>
<dbReference type="Gene3D" id="2.20.110.10">
    <property type="entry name" value="Histone H3 K4-specific methyltransferase SET7/9 N-terminal domain"/>
    <property type="match status" value="1"/>
</dbReference>
<dbReference type="InterPro" id="IPR018524">
    <property type="entry name" value="DNA/RNA_endonuclease_AS"/>
</dbReference>
<protein>
    <submittedName>
        <fullName evidence="2">Uncharacterized protein</fullName>
    </submittedName>
</protein>
<evidence type="ECO:0000313" key="2">
    <source>
        <dbReference type="EMBL" id="RNI34038.1"/>
    </source>
</evidence>
<keyword evidence="1" id="KW-0732">Signal</keyword>
<keyword evidence="3" id="KW-1185">Reference proteome</keyword>
<dbReference type="EMBL" id="RJJR01000015">
    <property type="protein sequence ID" value="RNI34038.1"/>
    <property type="molecule type" value="Genomic_DNA"/>
</dbReference>
<feature type="signal peptide" evidence="1">
    <location>
        <begin position="1"/>
        <end position="20"/>
    </location>
</feature>
<name>A0A3M9NAP6_9BACT</name>